<keyword evidence="4" id="KW-1185">Reference proteome</keyword>
<organism evidence="3 4">
    <name type="scientific">Hominiventricola filiformis</name>
    <dbReference type="NCBI Taxonomy" id="2885352"/>
    <lineage>
        <taxon>Bacteria</taxon>
        <taxon>Bacillati</taxon>
        <taxon>Bacillota</taxon>
        <taxon>Clostridia</taxon>
        <taxon>Lachnospirales</taxon>
        <taxon>Lachnospiraceae</taxon>
        <taxon>Hominiventricola</taxon>
    </lineage>
</organism>
<evidence type="ECO:0000259" key="2">
    <source>
        <dbReference type="SMART" id="SM00909"/>
    </source>
</evidence>
<dbReference type="RefSeq" id="WP_308458435.1">
    <property type="nucleotide sequence ID" value="NZ_JAJEPS010000001.1"/>
</dbReference>
<dbReference type="SMART" id="SM00909">
    <property type="entry name" value="Germane"/>
    <property type="match status" value="2"/>
</dbReference>
<proteinExistence type="predicted"/>
<feature type="domain" description="GerMN" evidence="2">
    <location>
        <begin position="200"/>
        <end position="286"/>
    </location>
</feature>
<dbReference type="InterPro" id="IPR019606">
    <property type="entry name" value="GerMN"/>
</dbReference>
<sequence length="304" mass="34821">MKKWFIRFLLMCMLLALAGCGSNKRKETGGCKIWYMNQAETKLEAENKELQADTTDGQIRELIELLRDSPENEKLKPVLPEDVRINDYELENNQLYLDFSVEYQEMQRVYEVLCRAAYVRTFCQIPGIEYVGFRVEGEPLLETHGKEVGLMNADQFIESAGEEVSAYKTADLTLYYTNETGDKLVEQRVAMEYDSNIALEKLIVERLIAGPPFEGAYPTIPTNTKLVSISIKDKICYVNLDEGFLETGYNVAENIPIYSIVNSIVDNTDAVKVQFSINGESNRVYRETINFNTIFEKNEELVEQ</sequence>
<feature type="chain" id="PRO_5041961729" evidence="1">
    <location>
        <begin position="19"/>
        <end position="304"/>
    </location>
</feature>
<evidence type="ECO:0000313" key="3">
    <source>
        <dbReference type="EMBL" id="MCC2124906.1"/>
    </source>
</evidence>
<dbReference type="AlphaFoldDB" id="A0AAE3A2I9"/>
<gene>
    <name evidence="3" type="ORF">LKD36_01785</name>
</gene>
<dbReference type="EMBL" id="JAJEPS010000001">
    <property type="protein sequence ID" value="MCC2124906.1"/>
    <property type="molecule type" value="Genomic_DNA"/>
</dbReference>
<keyword evidence="1" id="KW-0732">Signal</keyword>
<dbReference type="Pfam" id="PF10646">
    <property type="entry name" value="Germane"/>
    <property type="match status" value="2"/>
</dbReference>
<name>A0AAE3A2I9_9FIRM</name>
<reference evidence="3 4" key="1">
    <citation type="submission" date="2021-10" db="EMBL/GenBank/DDBJ databases">
        <title>Anaerobic single-cell dispensing facilitates the cultivation of human gut bacteria.</title>
        <authorList>
            <person name="Afrizal A."/>
        </authorList>
    </citation>
    <scope>NUCLEOTIDE SEQUENCE [LARGE SCALE GENOMIC DNA]</scope>
    <source>
        <strain evidence="3 4">CLA-AA-H276</strain>
    </source>
</reference>
<dbReference type="PROSITE" id="PS51257">
    <property type="entry name" value="PROKAR_LIPOPROTEIN"/>
    <property type="match status" value="1"/>
</dbReference>
<comment type="caution">
    <text evidence="3">The sequence shown here is derived from an EMBL/GenBank/DDBJ whole genome shotgun (WGS) entry which is preliminary data.</text>
</comment>
<dbReference type="Proteomes" id="UP001198220">
    <property type="component" value="Unassembled WGS sequence"/>
</dbReference>
<protein>
    <submittedName>
        <fullName evidence="3">GerMN domain-containing protein</fullName>
    </submittedName>
</protein>
<feature type="domain" description="GerMN" evidence="2">
    <location>
        <begin position="59"/>
        <end position="144"/>
    </location>
</feature>
<feature type="signal peptide" evidence="1">
    <location>
        <begin position="1"/>
        <end position="18"/>
    </location>
</feature>
<evidence type="ECO:0000313" key="4">
    <source>
        <dbReference type="Proteomes" id="UP001198220"/>
    </source>
</evidence>
<evidence type="ECO:0000256" key="1">
    <source>
        <dbReference type="SAM" id="SignalP"/>
    </source>
</evidence>
<accession>A0AAE3A2I9</accession>